<dbReference type="EMBL" id="AP009389">
    <property type="protein sequence ID" value="BAF60206.1"/>
    <property type="molecule type" value="Genomic_DNA"/>
</dbReference>
<sequence>MKFGTHEAVEMHEVLSESACIIDHYAMYISQCQDPELRRILERQQRHMIDSYNTKVNVMQGQGIDVSRVPVATMGAGTAGMPVESRPEYGMQQGSPVVPRPDARTLSDRTIAMGALVFHKCSAVRSTNAALECANPHLRNVLASSARSCMEMAYELFQYMNHKGWYPVPLMPDRVIHQMQQTYQPMTGH</sequence>
<accession>A5D0N6</accession>
<dbReference type="InterPro" id="IPR012347">
    <property type="entry name" value="Ferritin-like"/>
</dbReference>
<dbReference type="GO" id="GO:0030435">
    <property type="term" value="P:sporulation resulting in formation of a cellular spore"/>
    <property type="evidence" value="ECO:0007669"/>
    <property type="project" value="UniProtKB-KW"/>
</dbReference>
<dbReference type="KEGG" id="pth:PTH_2025"/>
<dbReference type="AlphaFoldDB" id="A5D0N6"/>
<dbReference type="PANTHER" id="PTHR39183:SF1">
    <property type="entry name" value="SPORE COAT PROTEIN F-LIKE PROTEIN YHCQ"/>
    <property type="match status" value="1"/>
</dbReference>
<keyword evidence="6" id="KW-1185">Reference proteome</keyword>
<dbReference type="Pfam" id="PF07875">
    <property type="entry name" value="Coat_F"/>
    <property type="match status" value="2"/>
</dbReference>
<gene>
    <name evidence="5" type="ordered locus">PTH_2025</name>
</gene>
<dbReference type="PANTHER" id="PTHR39183">
    <property type="entry name" value="SPORE COAT PROTEIN F-LIKE PROTEIN YHCQ"/>
    <property type="match status" value="1"/>
</dbReference>
<dbReference type="Proteomes" id="UP000006556">
    <property type="component" value="Chromosome"/>
</dbReference>
<protein>
    <recommendedName>
        <fullName evidence="7">Spore coat protein</fullName>
    </recommendedName>
</protein>
<evidence type="ECO:0000313" key="6">
    <source>
        <dbReference type="Proteomes" id="UP000006556"/>
    </source>
</evidence>
<dbReference type="HOGENOM" id="CLU_093052_1_0_9"/>
<reference evidence="6" key="1">
    <citation type="journal article" date="2008" name="Genome Res.">
        <title>The genome of Pelotomaculum thermopropionicum reveals niche-associated evolution in anaerobic microbiota.</title>
        <authorList>
            <person name="Kosaka T."/>
            <person name="Kato S."/>
            <person name="Shimoyama T."/>
            <person name="Ishii S."/>
            <person name="Abe T."/>
            <person name="Watanabe K."/>
        </authorList>
    </citation>
    <scope>NUCLEOTIDE SEQUENCE [LARGE SCALE GENOMIC DNA]</scope>
    <source>
        <strain evidence="6">DSM 13744 / JCM 10971 / SI</strain>
    </source>
</reference>
<evidence type="ECO:0008006" key="7">
    <source>
        <dbReference type="Google" id="ProtNLM"/>
    </source>
</evidence>
<keyword evidence="1" id="KW-0749">Sporulation</keyword>
<dbReference type="InterPro" id="IPR012851">
    <property type="entry name" value="Spore_coat_CotF-like"/>
</dbReference>
<dbReference type="STRING" id="370438.PTH_2025"/>
<comment type="similarity">
    <text evidence="3">Belongs to the CotF family.</text>
</comment>
<proteinExistence type="inferred from homology"/>
<evidence type="ECO:0000256" key="4">
    <source>
        <dbReference type="SAM" id="MobiDB-lite"/>
    </source>
</evidence>
<comment type="subcellular location">
    <subcellularLocation>
        <location evidence="2">Spore coat</location>
    </subcellularLocation>
</comment>
<evidence type="ECO:0000256" key="3">
    <source>
        <dbReference type="ARBA" id="ARBA00024344"/>
    </source>
</evidence>
<dbReference type="Gene3D" id="1.20.1260.10">
    <property type="match status" value="1"/>
</dbReference>
<dbReference type="eggNOG" id="COG5577">
    <property type="taxonomic scope" value="Bacteria"/>
</dbReference>
<evidence type="ECO:0000313" key="5">
    <source>
        <dbReference type="EMBL" id="BAF60206.1"/>
    </source>
</evidence>
<name>A5D0N6_PELTS</name>
<organism evidence="5 6">
    <name type="scientific">Pelotomaculum thermopropionicum (strain DSM 13744 / JCM 10971 / SI)</name>
    <dbReference type="NCBI Taxonomy" id="370438"/>
    <lineage>
        <taxon>Bacteria</taxon>
        <taxon>Bacillati</taxon>
        <taxon>Bacillota</taxon>
        <taxon>Clostridia</taxon>
        <taxon>Eubacteriales</taxon>
        <taxon>Desulfotomaculaceae</taxon>
        <taxon>Pelotomaculum</taxon>
    </lineage>
</organism>
<evidence type="ECO:0000256" key="2">
    <source>
        <dbReference type="ARBA" id="ARBA00024325"/>
    </source>
</evidence>
<evidence type="ECO:0000256" key="1">
    <source>
        <dbReference type="ARBA" id="ARBA00022969"/>
    </source>
</evidence>
<feature type="region of interest" description="Disordered" evidence="4">
    <location>
        <begin position="82"/>
        <end position="101"/>
    </location>
</feature>